<keyword evidence="1" id="KW-0812">Transmembrane</keyword>
<dbReference type="PANTHER" id="PTHR36840">
    <property type="entry name" value="BLL5714 PROTEIN"/>
    <property type="match status" value="1"/>
</dbReference>
<protein>
    <recommendedName>
        <fullName evidence="4">Low temperature requirement protein A</fullName>
    </recommendedName>
</protein>
<keyword evidence="1" id="KW-1133">Transmembrane helix</keyword>
<gene>
    <name evidence="2" type="ORF">GCM10009777_24310</name>
</gene>
<dbReference type="Pfam" id="PF06772">
    <property type="entry name" value="LtrA"/>
    <property type="match status" value="1"/>
</dbReference>
<feature type="transmembrane region" description="Helical" evidence="1">
    <location>
        <begin position="305"/>
        <end position="326"/>
    </location>
</feature>
<feature type="transmembrane region" description="Helical" evidence="1">
    <location>
        <begin position="53"/>
        <end position="72"/>
    </location>
</feature>
<evidence type="ECO:0000313" key="2">
    <source>
        <dbReference type="EMBL" id="GAA1988444.1"/>
    </source>
</evidence>
<accession>A0ABP5E210</accession>
<feature type="transmembrane region" description="Helical" evidence="1">
    <location>
        <begin position="84"/>
        <end position="104"/>
    </location>
</feature>
<dbReference type="InterPro" id="IPR010640">
    <property type="entry name" value="Low_temperature_requirement_A"/>
</dbReference>
<keyword evidence="3" id="KW-1185">Reference proteome</keyword>
<reference evidence="3" key="1">
    <citation type="journal article" date="2019" name="Int. J. Syst. Evol. Microbiol.">
        <title>The Global Catalogue of Microorganisms (GCM) 10K type strain sequencing project: providing services to taxonomists for standard genome sequencing and annotation.</title>
        <authorList>
            <consortium name="The Broad Institute Genomics Platform"/>
            <consortium name="The Broad Institute Genome Sequencing Center for Infectious Disease"/>
            <person name="Wu L."/>
            <person name="Ma J."/>
        </authorList>
    </citation>
    <scope>NUCLEOTIDE SEQUENCE [LARGE SCALE GENOMIC DNA]</scope>
    <source>
        <strain evidence="3">JCM 14902</strain>
    </source>
</reference>
<dbReference type="EMBL" id="BAAAOH010000001">
    <property type="protein sequence ID" value="GAA1988444.1"/>
    <property type="molecule type" value="Genomic_DNA"/>
</dbReference>
<sequence length="403" mass="43466">MPAADPPVSDQPLAPAVVGRRVHWLELFFDLVMVAYIGQIAHTMHGDPRWTDALVFFALLAAAWWAWVNATITMNLFGARVTPSIWIAVTIAMIAIGVMAAAVPDALTERAAAFAIGNAVIRLVWALPWLLKRRTTGAPWWRPVVYSGIPAALWLASIAVPPPWQYLLWAIAVGIEIMLLGFLGRQRTWLRDHLDIDHLVERVGLLVVIVFGESILTIIADLDEHWGAPAGVAAILGFATVSMLAWIFFGYATVAVERGLRRLQLRGSVGGLRDTVMYLPFFLIAGIVLFAAGLGTAVADAGHHLPVGAVVCLAGGTSLFFATSLGESLRYGAPWRDIVVWGPAGVLLPWVLVPLSTVVTAEAVVAASAIVIAIMLGLNEFNFRRVQARLEADAARGVDRLAS</sequence>
<evidence type="ECO:0000256" key="1">
    <source>
        <dbReference type="SAM" id="Phobius"/>
    </source>
</evidence>
<dbReference type="Proteomes" id="UP001500326">
    <property type="component" value="Unassembled WGS sequence"/>
</dbReference>
<keyword evidence="1" id="KW-0472">Membrane</keyword>
<dbReference type="PANTHER" id="PTHR36840:SF1">
    <property type="entry name" value="BLL5714 PROTEIN"/>
    <property type="match status" value="1"/>
</dbReference>
<feature type="transmembrane region" description="Helical" evidence="1">
    <location>
        <begin position="232"/>
        <end position="256"/>
    </location>
</feature>
<evidence type="ECO:0000313" key="3">
    <source>
        <dbReference type="Proteomes" id="UP001500326"/>
    </source>
</evidence>
<feature type="transmembrane region" description="Helical" evidence="1">
    <location>
        <begin position="166"/>
        <end position="183"/>
    </location>
</feature>
<evidence type="ECO:0008006" key="4">
    <source>
        <dbReference type="Google" id="ProtNLM"/>
    </source>
</evidence>
<feature type="transmembrane region" description="Helical" evidence="1">
    <location>
        <begin position="203"/>
        <end position="220"/>
    </location>
</feature>
<comment type="caution">
    <text evidence="2">The sequence shown here is derived from an EMBL/GenBank/DDBJ whole genome shotgun (WGS) entry which is preliminary data.</text>
</comment>
<feature type="transmembrane region" description="Helical" evidence="1">
    <location>
        <begin position="143"/>
        <end position="160"/>
    </location>
</feature>
<organism evidence="2 3">
    <name type="scientific">Microbacterium pumilum</name>
    <dbReference type="NCBI Taxonomy" id="344165"/>
    <lineage>
        <taxon>Bacteria</taxon>
        <taxon>Bacillati</taxon>
        <taxon>Actinomycetota</taxon>
        <taxon>Actinomycetes</taxon>
        <taxon>Micrococcales</taxon>
        <taxon>Microbacteriaceae</taxon>
        <taxon>Microbacterium</taxon>
    </lineage>
</organism>
<proteinExistence type="predicted"/>
<feature type="transmembrane region" description="Helical" evidence="1">
    <location>
        <begin position="338"/>
        <end position="357"/>
    </location>
</feature>
<feature type="transmembrane region" description="Helical" evidence="1">
    <location>
        <begin position="110"/>
        <end position="131"/>
    </location>
</feature>
<feature type="transmembrane region" description="Helical" evidence="1">
    <location>
        <begin position="363"/>
        <end position="381"/>
    </location>
</feature>
<feature type="transmembrane region" description="Helical" evidence="1">
    <location>
        <begin position="277"/>
        <end position="299"/>
    </location>
</feature>
<name>A0ABP5E210_9MICO</name>